<gene>
    <name evidence="4" type="ORF">B0J15DRAFT_506469</name>
</gene>
<dbReference type="OrthoDB" id="5286008at2759"/>
<dbReference type="SUPFAM" id="SSF51430">
    <property type="entry name" value="NAD(P)-linked oxidoreductase"/>
    <property type="match status" value="1"/>
</dbReference>
<feature type="compositionally biased region" description="Basic and acidic residues" evidence="2">
    <location>
        <begin position="477"/>
        <end position="491"/>
    </location>
</feature>
<evidence type="ECO:0000313" key="5">
    <source>
        <dbReference type="Proteomes" id="UP000736672"/>
    </source>
</evidence>
<dbReference type="Gene3D" id="3.20.20.100">
    <property type="entry name" value="NADP-dependent oxidoreductase domain"/>
    <property type="match status" value="1"/>
</dbReference>
<dbReference type="EMBL" id="JAGTJS010000040">
    <property type="protein sequence ID" value="KAH7230262.1"/>
    <property type="molecule type" value="Genomic_DNA"/>
</dbReference>
<dbReference type="GO" id="GO:0045290">
    <property type="term" value="F:D-arabinose 1-dehydrogenase [NAD(P)+] activity"/>
    <property type="evidence" value="ECO:0007669"/>
    <property type="project" value="TreeGrafter"/>
</dbReference>
<proteinExistence type="predicted"/>
<feature type="compositionally biased region" description="Polar residues" evidence="2">
    <location>
        <begin position="492"/>
        <end position="502"/>
    </location>
</feature>
<dbReference type="GO" id="GO:0005829">
    <property type="term" value="C:cytosol"/>
    <property type="evidence" value="ECO:0007669"/>
    <property type="project" value="TreeGrafter"/>
</dbReference>
<feature type="domain" description="NADP-dependent oxidoreductase" evidence="3">
    <location>
        <begin position="140"/>
        <end position="407"/>
    </location>
</feature>
<dbReference type="InterPro" id="IPR036812">
    <property type="entry name" value="NAD(P)_OxRdtase_dom_sf"/>
</dbReference>
<feature type="region of interest" description="Disordered" evidence="2">
    <location>
        <begin position="90"/>
        <end position="111"/>
    </location>
</feature>
<feature type="region of interest" description="Disordered" evidence="2">
    <location>
        <begin position="461"/>
        <end position="502"/>
    </location>
</feature>
<dbReference type="InterPro" id="IPR020471">
    <property type="entry name" value="AKR"/>
</dbReference>
<dbReference type="AlphaFoldDB" id="A0A9P9JMB8"/>
<evidence type="ECO:0000256" key="2">
    <source>
        <dbReference type="SAM" id="MobiDB-lite"/>
    </source>
</evidence>
<keyword evidence="5" id="KW-1185">Reference proteome</keyword>
<dbReference type="PANTHER" id="PTHR42686:SF1">
    <property type="entry name" value="GH17980P-RELATED"/>
    <property type="match status" value="1"/>
</dbReference>
<name>A0A9P9JMB8_FUSSL</name>
<dbReference type="PANTHER" id="PTHR42686">
    <property type="entry name" value="GH17980P-RELATED"/>
    <property type="match status" value="1"/>
</dbReference>
<evidence type="ECO:0000313" key="4">
    <source>
        <dbReference type="EMBL" id="KAH7230262.1"/>
    </source>
</evidence>
<dbReference type="InterPro" id="IPR023210">
    <property type="entry name" value="NADP_OxRdtase_dom"/>
</dbReference>
<evidence type="ECO:0000259" key="3">
    <source>
        <dbReference type="Pfam" id="PF00248"/>
    </source>
</evidence>
<keyword evidence="1" id="KW-0560">Oxidoreductase</keyword>
<dbReference type="GO" id="GO:0070485">
    <property type="term" value="P:dehydro-D-arabinono-1,4-lactone biosynthetic process"/>
    <property type="evidence" value="ECO:0007669"/>
    <property type="project" value="TreeGrafter"/>
</dbReference>
<dbReference type="Proteomes" id="UP000736672">
    <property type="component" value="Unassembled WGS sequence"/>
</dbReference>
<protein>
    <submittedName>
        <fullName evidence="4">Aldo/keto reductase family-domain-containing protein</fullName>
    </submittedName>
</protein>
<dbReference type="Pfam" id="PF00248">
    <property type="entry name" value="Aldo_ket_red"/>
    <property type="match status" value="1"/>
</dbReference>
<accession>A0A9P9JMB8</accession>
<sequence length="502" mass="55374">MFSPLDQVRPPFFLFFETRPEQRVKKPLDHSSPKSTSISTYMALYFPGRTIALSHLALTASNKYLPISVASSRRYSQHRAILRCSIHQSRHSSHKISTPNMGSIQTSSPTHTCLNPPPLVMGGAGFSYQLHPEPQSLPITKILLRAFELGVRTIDTSPYYEPSEQLMGAALSHADIQSKYKRGDYELMTKVGRIKENEFNYSPDWIRKSVARSLERFQTTYLDVVFCHDVEYVSIDEAVTAVGVLLELQRACVILRVGISGYDIDVLAEVASMVRQRYGHPVDVVQTWAQLTLHNTQVETRGFELFRAAGVYSVYCSSPLAVGLLRTGGIPTGLTGDWHPAPEGLRAAAAEAAKWVERNGNGESLSSVALQYAILKARQSCTSSFTVSTITGISTLSDLEQNVAAAKRILEVAPFTCGEASESLQSYNQLDQQTLERNGPLFERVRSILGEWIDYDFSGSKAKSKKEVGLPNNTNSAKKDAIQASTMEKDSLTQPTAIQAAG</sequence>
<reference evidence="4" key="1">
    <citation type="journal article" date="2021" name="Nat. Commun.">
        <title>Genetic determinants of endophytism in the Arabidopsis root mycobiome.</title>
        <authorList>
            <person name="Mesny F."/>
            <person name="Miyauchi S."/>
            <person name="Thiergart T."/>
            <person name="Pickel B."/>
            <person name="Atanasova L."/>
            <person name="Karlsson M."/>
            <person name="Huettel B."/>
            <person name="Barry K.W."/>
            <person name="Haridas S."/>
            <person name="Chen C."/>
            <person name="Bauer D."/>
            <person name="Andreopoulos W."/>
            <person name="Pangilinan J."/>
            <person name="LaButti K."/>
            <person name="Riley R."/>
            <person name="Lipzen A."/>
            <person name="Clum A."/>
            <person name="Drula E."/>
            <person name="Henrissat B."/>
            <person name="Kohler A."/>
            <person name="Grigoriev I.V."/>
            <person name="Martin F.M."/>
            <person name="Hacquard S."/>
        </authorList>
    </citation>
    <scope>NUCLEOTIDE SEQUENCE</scope>
    <source>
        <strain evidence="4">FSSC 5 MPI-SDFR-AT-0091</strain>
    </source>
</reference>
<evidence type="ECO:0000256" key="1">
    <source>
        <dbReference type="ARBA" id="ARBA00023002"/>
    </source>
</evidence>
<organism evidence="4 5">
    <name type="scientific">Fusarium solani</name>
    <name type="common">Filamentous fungus</name>
    <dbReference type="NCBI Taxonomy" id="169388"/>
    <lineage>
        <taxon>Eukaryota</taxon>
        <taxon>Fungi</taxon>
        <taxon>Dikarya</taxon>
        <taxon>Ascomycota</taxon>
        <taxon>Pezizomycotina</taxon>
        <taxon>Sordariomycetes</taxon>
        <taxon>Hypocreomycetidae</taxon>
        <taxon>Hypocreales</taxon>
        <taxon>Nectriaceae</taxon>
        <taxon>Fusarium</taxon>
        <taxon>Fusarium solani species complex</taxon>
    </lineage>
</organism>
<feature type="compositionally biased region" description="Polar residues" evidence="2">
    <location>
        <begin position="95"/>
        <end position="111"/>
    </location>
</feature>
<comment type="caution">
    <text evidence="4">The sequence shown here is derived from an EMBL/GenBank/DDBJ whole genome shotgun (WGS) entry which is preliminary data.</text>
</comment>